<dbReference type="PATRIC" id="fig|1114856.3.peg.2236"/>
<name>L9VWX7_9EURY</name>
<dbReference type="EMBL" id="AOHW01000030">
    <property type="protein sequence ID" value="ELY40778.1"/>
    <property type="molecule type" value="Genomic_DNA"/>
</dbReference>
<keyword evidence="5" id="KW-1185">Reference proteome</keyword>
<dbReference type="GO" id="GO:0034038">
    <property type="term" value="F:deoxyhypusine synthase activity"/>
    <property type="evidence" value="ECO:0007669"/>
    <property type="project" value="UniProtKB-EC"/>
</dbReference>
<dbReference type="STRING" id="1114856.GCA_000383975_02569"/>
<accession>L9VWX7</accession>
<evidence type="ECO:0000313" key="4">
    <source>
        <dbReference type="EMBL" id="ELY40778.1"/>
    </source>
</evidence>
<evidence type="ECO:0000256" key="2">
    <source>
        <dbReference type="ARBA" id="ARBA00022679"/>
    </source>
</evidence>
<dbReference type="PANTHER" id="PTHR11703">
    <property type="entry name" value="DEOXYHYPUSINE SYNTHASE"/>
    <property type="match status" value="1"/>
</dbReference>
<dbReference type="Pfam" id="PF01916">
    <property type="entry name" value="DS"/>
    <property type="match status" value="1"/>
</dbReference>
<reference evidence="4 5" key="1">
    <citation type="journal article" date="2014" name="PLoS Genet.">
        <title>Phylogenetically driven sequencing of extremely halophilic archaea reveals strategies for static and dynamic osmo-response.</title>
        <authorList>
            <person name="Becker E.A."/>
            <person name="Seitzer P.M."/>
            <person name="Tritt A."/>
            <person name="Larsen D."/>
            <person name="Krusor M."/>
            <person name="Yao A.I."/>
            <person name="Wu D."/>
            <person name="Madern D."/>
            <person name="Eisen J.A."/>
            <person name="Darling A.E."/>
            <person name="Facciotti M.T."/>
        </authorList>
    </citation>
    <scope>NUCLEOTIDE SEQUENCE [LARGE SCALE GENOMIC DNA]</scope>
    <source>
        <strain evidence="4 5">GA33</strain>
    </source>
</reference>
<organism evidence="4 5">
    <name type="scientific">Natronorubrum tibetense GA33</name>
    <dbReference type="NCBI Taxonomy" id="1114856"/>
    <lineage>
        <taxon>Archaea</taxon>
        <taxon>Methanobacteriati</taxon>
        <taxon>Methanobacteriota</taxon>
        <taxon>Stenosarchaea group</taxon>
        <taxon>Halobacteria</taxon>
        <taxon>Halobacteriales</taxon>
        <taxon>Natrialbaceae</taxon>
        <taxon>Natronorubrum</taxon>
    </lineage>
</organism>
<dbReference type="Proteomes" id="UP000011599">
    <property type="component" value="Unassembled WGS sequence"/>
</dbReference>
<sequence>MDDCGRRIAFRTNNPIDVCAPSESIATRRTGPLPPERAGEIASLFRFRFGDRSSVYRRRCVRFESKWAHKIAAFKPLAGRLEDMSDDHATDSEDGHHEPERETFSHDPIGHAEARAGMTVGELADEYGTAGVGAADLHEAVAITESMFDDDVTVFFSLAGAMVPTGMRRIVADLIREGHIDVLVTTGANLTHDAIEAIGGKHHHGAVHAEGKTEREHDETLRDEGVDRIYNVYLPQEFFADFESHLREEVFPVLEAECDESGPVSIQRLTEELGRANAEVNERDDVDEAPGIAAAAYENDVPIYCPAVQDSVLGLQAWMYSQTGPFSLDALSDMTPLTDIAFDTDEAGAFVVGGGVPKNFTLQTMLVTPGAYDYGVQLTMDPKQTGGLSGATLDEARSWGKLEKDAENVSVYADATITLPLVVAAALERLENQ</sequence>
<dbReference type="Gene3D" id="3.40.910.10">
    <property type="entry name" value="Deoxyhypusine synthase"/>
    <property type="match status" value="1"/>
</dbReference>
<gene>
    <name evidence="4" type="ORF">C496_10736</name>
</gene>
<dbReference type="SUPFAM" id="SSF52467">
    <property type="entry name" value="DHS-like NAD/FAD-binding domain"/>
    <property type="match status" value="1"/>
</dbReference>
<feature type="region of interest" description="Disordered" evidence="3">
    <location>
        <begin position="83"/>
        <end position="105"/>
    </location>
</feature>
<comment type="caution">
    <text evidence="4">The sequence shown here is derived from an EMBL/GenBank/DDBJ whole genome shotgun (WGS) entry which is preliminary data.</text>
</comment>
<evidence type="ECO:0000313" key="5">
    <source>
        <dbReference type="Proteomes" id="UP000011599"/>
    </source>
</evidence>
<evidence type="ECO:0000256" key="1">
    <source>
        <dbReference type="ARBA" id="ARBA00009892"/>
    </source>
</evidence>
<proteinExistence type="inferred from homology"/>
<dbReference type="NCBIfam" id="NF002630">
    <property type="entry name" value="PRK02301.1"/>
    <property type="match status" value="1"/>
</dbReference>
<comment type="similarity">
    <text evidence="1">Belongs to the deoxyhypusine synthase family.</text>
</comment>
<dbReference type="AlphaFoldDB" id="L9VWX7"/>
<dbReference type="InterPro" id="IPR002773">
    <property type="entry name" value="Deoxyhypusine_synthase"/>
</dbReference>
<keyword evidence="2 4" id="KW-0808">Transferase</keyword>
<dbReference type="InterPro" id="IPR036982">
    <property type="entry name" value="Deoxyhypusine_synthase_sf"/>
</dbReference>
<dbReference type="InterPro" id="IPR029035">
    <property type="entry name" value="DHS-like_NAD/FAD-binding_dom"/>
</dbReference>
<dbReference type="eggNOG" id="arCOG04142">
    <property type="taxonomic scope" value="Archaea"/>
</dbReference>
<evidence type="ECO:0000256" key="3">
    <source>
        <dbReference type="SAM" id="MobiDB-lite"/>
    </source>
</evidence>
<dbReference type="GO" id="GO:0005737">
    <property type="term" value="C:cytoplasm"/>
    <property type="evidence" value="ECO:0007669"/>
    <property type="project" value="TreeGrafter"/>
</dbReference>
<protein>
    <submittedName>
        <fullName evidence="4">Deoxyhypusine synthase</fullName>
        <ecNumber evidence="4">2.5.1.46</ecNumber>
    </submittedName>
</protein>
<dbReference type="PANTHER" id="PTHR11703:SF2">
    <property type="entry name" value="DEOXYHYPUSINE SYNTHASE-LIKE PROTEIN"/>
    <property type="match status" value="1"/>
</dbReference>
<dbReference type="EC" id="2.5.1.46" evidence="4"/>